<organism evidence="2">
    <name type="scientific">Tetraselmis sp. GSL018</name>
    <dbReference type="NCBI Taxonomy" id="582737"/>
    <lineage>
        <taxon>Eukaryota</taxon>
        <taxon>Viridiplantae</taxon>
        <taxon>Chlorophyta</taxon>
        <taxon>core chlorophytes</taxon>
        <taxon>Chlorodendrophyceae</taxon>
        <taxon>Chlorodendrales</taxon>
        <taxon>Chlorodendraceae</taxon>
        <taxon>Tetraselmis</taxon>
    </lineage>
</organism>
<accession>A0A061RQ68</accession>
<gene>
    <name evidence="2" type="ORF">TSPGSL018_26923</name>
</gene>
<reference evidence="2" key="1">
    <citation type="submission" date="2014-05" db="EMBL/GenBank/DDBJ databases">
        <title>The transcriptome of the halophilic microalga Tetraselmis sp. GSL018 isolated from the Great Salt Lake, Utah.</title>
        <authorList>
            <person name="Jinkerson R.E."/>
            <person name="D'Adamo S."/>
            <person name="Posewitz M.C."/>
        </authorList>
    </citation>
    <scope>NUCLEOTIDE SEQUENCE</scope>
    <source>
        <strain evidence="2">GSL018</strain>
    </source>
</reference>
<feature type="non-terminal residue" evidence="2">
    <location>
        <position position="1"/>
    </location>
</feature>
<protein>
    <submittedName>
        <fullName evidence="2">Uncharacterized protein</fullName>
    </submittedName>
</protein>
<feature type="region of interest" description="Disordered" evidence="1">
    <location>
        <begin position="1"/>
        <end position="42"/>
    </location>
</feature>
<name>A0A061RQ68_9CHLO</name>
<proteinExistence type="predicted"/>
<feature type="region of interest" description="Disordered" evidence="1">
    <location>
        <begin position="63"/>
        <end position="86"/>
    </location>
</feature>
<dbReference type="AlphaFoldDB" id="A0A061RQ68"/>
<sequence>GEGRGGSTVQVEGGRAMQKGSGRGQGFAGSPSEVGREPRGVGGLGGSADFFLVRELRCLGTWGNGVSSKNGEDHTVGEGGRALRKG</sequence>
<dbReference type="EMBL" id="GBEZ01011724">
    <property type="protein sequence ID" value="JAC74088.1"/>
    <property type="molecule type" value="Transcribed_RNA"/>
</dbReference>
<evidence type="ECO:0000313" key="2">
    <source>
        <dbReference type="EMBL" id="JAC74088.1"/>
    </source>
</evidence>
<evidence type="ECO:0000256" key="1">
    <source>
        <dbReference type="SAM" id="MobiDB-lite"/>
    </source>
</evidence>